<name>A0ABU7KZQ4_9ACTN</name>
<organism evidence="1 2">
    <name type="scientific">Nocardiopsis tropica</name>
    <dbReference type="NCBI Taxonomy" id="109330"/>
    <lineage>
        <taxon>Bacteria</taxon>
        <taxon>Bacillati</taxon>
        <taxon>Actinomycetota</taxon>
        <taxon>Actinomycetes</taxon>
        <taxon>Streptosporangiales</taxon>
        <taxon>Nocardiopsidaceae</taxon>
        <taxon>Nocardiopsis</taxon>
    </lineage>
</organism>
<gene>
    <name evidence="1" type="ORF">Q8A49_30110</name>
</gene>
<dbReference type="EMBL" id="JAUUCC010000128">
    <property type="protein sequence ID" value="MEE2054759.1"/>
    <property type="molecule type" value="Genomic_DNA"/>
</dbReference>
<evidence type="ECO:0000313" key="2">
    <source>
        <dbReference type="Proteomes" id="UP001348641"/>
    </source>
</evidence>
<evidence type="ECO:0008006" key="3">
    <source>
        <dbReference type="Google" id="ProtNLM"/>
    </source>
</evidence>
<protein>
    <recommendedName>
        <fullName evidence="3">DUF222 domain-containing protein</fullName>
    </recommendedName>
</protein>
<comment type="caution">
    <text evidence="1">The sequence shown here is derived from an EMBL/GenBank/DDBJ whole genome shotgun (WGS) entry which is preliminary data.</text>
</comment>
<dbReference type="RefSeq" id="WP_330161578.1">
    <property type="nucleotide sequence ID" value="NZ_JAUUCC010000128.1"/>
</dbReference>
<sequence length="222" mass="24124">MSTHHNPTDAAYTGLARLRDDYRLLTEADGHIRRTPGLPTPERLAAAGRAHLTDRAETLGLLSRGLKPLGASPAPGVDLVRVDILTDVALALGELEEAVIERVAPTLATTDTAARRIGTIIKLLPKVGAVDDLLAHVRAETRRLHNRVRYGLGETEEVRTLAARCPICGARSLRELTGRDLVTCVNIACRCDDDLCGCRDETPTRHQWAGADWRTPGMEMTA</sequence>
<dbReference type="Proteomes" id="UP001348641">
    <property type="component" value="Unassembled WGS sequence"/>
</dbReference>
<evidence type="ECO:0000313" key="1">
    <source>
        <dbReference type="EMBL" id="MEE2054759.1"/>
    </source>
</evidence>
<accession>A0ABU7KZQ4</accession>
<reference evidence="1 2" key="1">
    <citation type="submission" date="2023-07" db="EMBL/GenBank/DDBJ databases">
        <authorList>
            <person name="Girao M."/>
            <person name="Carvalho M.F."/>
        </authorList>
    </citation>
    <scope>NUCLEOTIDE SEQUENCE [LARGE SCALE GENOMIC DNA]</scope>
    <source>
        <strain evidence="1 2">66/93</strain>
    </source>
</reference>
<proteinExistence type="predicted"/>